<dbReference type="InterPro" id="IPR036291">
    <property type="entry name" value="NAD(P)-bd_dom_sf"/>
</dbReference>
<dbReference type="Proteomes" id="UP000240325">
    <property type="component" value="Segment"/>
</dbReference>
<evidence type="ECO:0000256" key="1">
    <source>
        <dbReference type="ARBA" id="ARBA00007637"/>
    </source>
</evidence>
<dbReference type="PANTHER" id="PTHR43000">
    <property type="entry name" value="DTDP-D-GLUCOSE 4,6-DEHYDRATASE-RELATED"/>
    <property type="match status" value="1"/>
</dbReference>
<organism evidence="3">
    <name type="scientific">Bodo saltans virus</name>
    <dbReference type="NCBI Taxonomy" id="2024608"/>
    <lineage>
        <taxon>Viruses</taxon>
        <taxon>Varidnaviria</taxon>
        <taxon>Bamfordvirae</taxon>
        <taxon>Nucleocytoviricota</taxon>
        <taxon>Megaviricetes</taxon>
        <taxon>Imitervirales</taxon>
        <taxon>Mimiviridae</taxon>
        <taxon>Klosneuvirinae</taxon>
        <taxon>Theiavirus</taxon>
        <taxon>Theiavirus salishense</taxon>
    </lineage>
</organism>
<sequence>MKILVVGGCGFIGSHIVDTLLENGHFVRVYDNLVSGNMGNLSKYTDNKNFEFVCGDIRNAELFNKSCESIDAICHQSAIVSVEQSINDPILTHDVNVNGFLNVLNCAKNNGIKRFVYASSAAVYGDKCDNATENTIGNILSPYGLHKYINELYANMYTKLYGMECIGLRYFNVYGQRQNSNSAYASVICKFMESIKNNKSPIIYGNGDVVRDFVHVTDVANANLLALTIDNTECFGNVFNVGTGVQTTLMKLLLGLLEIMKSTHNSNAGIEFREERKGDIKKSYANVDNAYKYLGFKASVDIVDGLKMLL</sequence>
<comment type="similarity">
    <text evidence="1">Belongs to the NAD(P)-dependent epimerase/dehydratase family.</text>
</comment>
<evidence type="ECO:0000313" key="3">
    <source>
        <dbReference type="EMBL" id="ATZ80600.1"/>
    </source>
</evidence>
<feature type="domain" description="NAD-dependent epimerase/dehydratase" evidence="2">
    <location>
        <begin position="3"/>
        <end position="242"/>
    </location>
</feature>
<evidence type="ECO:0000313" key="4">
    <source>
        <dbReference type="Proteomes" id="UP000240325"/>
    </source>
</evidence>
<gene>
    <name evidence="3" type="ORF">BMW23_0553</name>
</gene>
<reference evidence="3" key="1">
    <citation type="journal article" date="2017" name="Elife">
        <title>The kinetoplastid-infecting Bodo saltans virus (BsV), a window into the most abundant giant viruses in the sea.</title>
        <authorList>
            <person name="Deeg C.M."/>
            <person name="Chow C.-E.T."/>
            <person name="Suttle C.A."/>
        </authorList>
    </citation>
    <scope>NUCLEOTIDE SEQUENCE</scope>
    <source>
        <strain evidence="3">NG1</strain>
    </source>
</reference>
<accession>A0A2H4UUK0</accession>
<dbReference type="Gene3D" id="3.40.50.720">
    <property type="entry name" value="NAD(P)-binding Rossmann-like Domain"/>
    <property type="match status" value="1"/>
</dbReference>
<name>A0A2H4UUK0_9VIRU</name>
<dbReference type="EMBL" id="MF782455">
    <property type="protein sequence ID" value="ATZ80600.1"/>
    <property type="molecule type" value="Genomic_DNA"/>
</dbReference>
<dbReference type="InterPro" id="IPR001509">
    <property type="entry name" value="Epimerase_deHydtase"/>
</dbReference>
<keyword evidence="4" id="KW-1185">Reference proteome</keyword>
<protein>
    <submittedName>
        <fullName evidence="3">4,6-dehydratase 5-epimerase</fullName>
    </submittedName>
</protein>
<dbReference type="Pfam" id="PF01370">
    <property type="entry name" value="Epimerase"/>
    <property type="match status" value="1"/>
</dbReference>
<dbReference type="PRINTS" id="PR01713">
    <property type="entry name" value="NUCEPIMERASE"/>
</dbReference>
<dbReference type="Gene3D" id="3.90.25.10">
    <property type="entry name" value="UDP-galactose 4-epimerase, domain 1"/>
    <property type="match status" value="1"/>
</dbReference>
<evidence type="ECO:0000259" key="2">
    <source>
        <dbReference type="Pfam" id="PF01370"/>
    </source>
</evidence>
<proteinExistence type="inferred from homology"/>
<dbReference type="SUPFAM" id="SSF51735">
    <property type="entry name" value="NAD(P)-binding Rossmann-fold domains"/>
    <property type="match status" value="1"/>
</dbReference>